<dbReference type="Proteomes" id="UP000507979">
    <property type="component" value="Unassembled WGS sequence"/>
</dbReference>
<keyword evidence="3" id="KW-1185">Reference proteome</keyword>
<sequence>MPTTSDRRLPVSLATVRTVGSSADLVARMIHSSSPRGHSSPDMPRRVIGRTICGRVRHRPPAGGRAGPGWPTAQTPTFPNDRENMGEERNTACNRGRRSVFEPFVTQLLQVRAAYPVDGANGQPGRTLDARNRLFARPPLFCRRHLDQVAVQCLGKDRCRFTAELAAGPAFHGSEGGALRPGSIPYLRPCRRPAPRRRAGRPPYCPIPRPGRSRALQQYQMTRRSVSNDAPRYTIAIVA</sequence>
<evidence type="ECO:0000313" key="3">
    <source>
        <dbReference type="Proteomes" id="UP000507979"/>
    </source>
</evidence>
<name>A0A6J5A1A2_9BURK</name>
<dbReference type="EMBL" id="CADIJR010000002">
    <property type="protein sequence ID" value="CAB3627281.1"/>
    <property type="molecule type" value="Genomic_DNA"/>
</dbReference>
<reference evidence="2 3" key="1">
    <citation type="submission" date="2020-04" db="EMBL/GenBank/DDBJ databases">
        <authorList>
            <person name="De Canck E."/>
        </authorList>
    </citation>
    <scope>NUCLEOTIDE SEQUENCE [LARGE SCALE GENOMIC DNA]</scope>
    <source>
        <strain evidence="2 3">LMG 26845</strain>
    </source>
</reference>
<accession>A0A6J5A1A2</accession>
<gene>
    <name evidence="2" type="ORF">LMG26845_00395</name>
</gene>
<feature type="region of interest" description="Disordered" evidence="1">
    <location>
        <begin position="192"/>
        <end position="211"/>
    </location>
</feature>
<evidence type="ECO:0000256" key="1">
    <source>
        <dbReference type="SAM" id="MobiDB-lite"/>
    </source>
</evidence>
<proteinExistence type="predicted"/>
<dbReference type="AlphaFoldDB" id="A0A6J5A1A2"/>
<organism evidence="2 3">
    <name type="scientific">Achromobacter insuavis</name>
    <dbReference type="NCBI Taxonomy" id="1287735"/>
    <lineage>
        <taxon>Bacteria</taxon>
        <taxon>Pseudomonadati</taxon>
        <taxon>Pseudomonadota</taxon>
        <taxon>Betaproteobacteria</taxon>
        <taxon>Burkholderiales</taxon>
        <taxon>Alcaligenaceae</taxon>
        <taxon>Achromobacter</taxon>
    </lineage>
</organism>
<protein>
    <submittedName>
        <fullName evidence="2">Uncharacterized protein</fullName>
    </submittedName>
</protein>
<feature type="region of interest" description="Disordered" evidence="1">
    <location>
        <begin position="58"/>
        <end position="88"/>
    </location>
</feature>
<evidence type="ECO:0000313" key="2">
    <source>
        <dbReference type="EMBL" id="CAB3627281.1"/>
    </source>
</evidence>